<gene>
    <name evidence="3" type="ORF">D1953_02315</name>
</gene>
<keyword evidence="1" id="KW-0812">Transmembrane</keyword>
<keyword evidence="4" id="KW-1185">Reference proteome</keyword>
<evidence type="ECO:0000256" key="1">
    <source>
        <dbReference type="SAM" id="Phobius"/>
    </source>
</evidence>
<evidence type="ECO:0000313" key="4">
    <source>
        <dbReference type="Proteomes" id="UP000266016"/>
    </source>
</evidence>
<dbReference type="Proteomes" id="UP000266016">
    <property type="component" value="Unassembled WGS sequence"/>
</dbReference>
<name>A0A398BLM0_9BACI</name>
<keyword evidence="1" id="KW-0472">Membrane</keyword>
<organism evidence="3 4">
    <name type="scientific">Peribacillus asahii</name>
    <dbReference type="NCBI Taxonomy" id="228899"/>
    <lineage>
        <taxon>Bacteria</taxon>
        <taxon>Bacillati</taxon>
        <taxon>Bacillota</taxon>
        <taxon>Bacilli</taxon>
        <taxon>Bacillales</taxon>
        <taxon>Bacillaceae</taxon>
        <taxon>Peribacillus</taxon>
    </lineage>
</organism>
<evidence type="ECO:0000313" key="3">
    <source>
        <dbReference type="EMBL" id="RID89418.1"/>
    </source>
</evidence>
<protein>
    <recommendedName>
        <fullName evidence="2">YqgU-like 6-bladed beta-propeller domain-containing protein</fullName>
    </recommendedName>
</protein>
<accession>A0A398BLM0</accession>
<feature type="domain" description="YqgU-like 6-bladed beta-propeller" evidence="2">
    <location>
        <begin position="111"/>
        <end position="374"/>
    </location>
</feature>
<dbReference type="EMBL" id="QWVS01000002">
    <property type="protein sequence ID" value="RID89418.1"/>
    <property type="molecule type" value="Genomic_DNA"/>
</dbReference>
<reference evidence="3 4" key="1">
    <citation type="submission" date="2018-08" db="EMBL/GenBank/DDBJ databases">
        <title>Bacillus jemisoniae sp. nov., Bacillus chryseoplanitiae sp. nov., Bacillus resnikiae sp. nov., and Bacillus frankliniae sp. nov., isolated from Viking spacecraft and associated surfaces.</title>
        <authorList>
            <person name="Seuylemezian A."/>
            <person name="Vaishampayan P."/>
        </authorList>
    </citation>
    <scope>NUCLEOTIDE SEQUENCE [LARGE SCALE GENOMIC DNA]</scope>
    <source>
        <strain evidence="3 4">MA001</strain>
    </source>
</reference>
<dbReference type="AlphaFoldDB" id="A0A398BLM0"/>
<sequence length="396" mass="45782">MGGVWRIKACYAALSKQFQGKIMVNLKCSVCVVLLTISTFLFLAACEPAQNLHHRENENSNLQEHFSFNQLAAIDQGTDNIEAVYGWLDSNTILYSKKAEMEEWPQLMAWNLKSNEHTILYQPSAPISSVSISPSKAYILVSTPLEEKIQSSILRANGELVYSVALPAYEITYEWNMYKDGVLFLSNFSKDWSYNSYIVNVNEQTIDMIDQLQPFAQWDSENGMMFLDWKKDQQTLTAPLVRKELDCEESESIMLDVVHFKKMKQTLMTIQPQTENLNRATYTFFDEQNKPITSFSVPYVNSYSDWKIPSYDFNEEKGDFFTFIPSKPMYSNQNEAVFTLITFNWKTGKKEKILQDIKSKSLSCSPDGNFCLYGYQLENIIDMQHKKVKPLFKLKQ</sequence>
<proteinExistence type="predicted"/>
<dbReference type="InterPro" id="IPR048421">
    <property type="entry name" value="YqgU_beta-prop"/>
</dbReference>
<dbReference type="SUPFAM" id="SSF50960">
    <property type="entry name" value="TolB, C-terminal domain"/>
    <property type="match status" value="1"/>
</dbReference>
<dbReference type="Pfam" id="PF21101">
    <property type="entry name" value="YqgU"/>
    <property type="match status" value="1"/>
</dbReference>
<keyword evidence="1" id="KW-1133">Transmembrane helix</keyword>
<feature type="transmembrane region" description="Helical" evidence="1">
    <location>
        <begin position="24"/>
        <end position="45"/>
    </location>
</feature>
<evidence type="ECO:0000259" key="2">
    <source>
        <dbReference type="Pfam" id="PF21101"/>
    </source>
</evidence>
<comment type="caution">
    <text evidence="3">The sequence shown here is derived from an EMBL/GenBank/DDBJ whole genome shotgun (WGS) entry which is preliminary data.</text>
</comment>